<sequence length="197" mass="21400">MNSDTDILNISELGIGIPIPDQKIADLMADPTKGSGSGMCLRLVNGNGQCRGRVEILYNGAWGTVCDDYWDINAAQVVCRQLNCGQALAFNGSAAFGQGQGTIVLDDVQCTGNEQHVWDCQHQPFTVHNCGHNEDVGVVCSELGQDIPLEENYYCQGLPGSSRGFHINYDNEACNALAMKNMYGTVHINHLQYSTAR</sequence>
<keyword evidence="10" id="KW-1185">Reference proteome</keyword>
<feature type="disulfide bond" evidence="7">
    <location>
        <begin position="66"/>
        <end position="130"/>
    </location>
</feature>
<keyword evidence="6" id="KW-0325">Glycoprotein</keyword>
<name>A0ABN9MI17_9NEOB</name>
<keyword evidence="2" id="KW-0964">Secreted</keyword>
<dbReference type="Proteomes" id="UP001176940">
    <property type="component" value="Unassembled WGS sequence"/>
</dbReference>
<keyword evidence="3" id="KW-0732">Signal</keyword>
<evidence type="ECO:0000256" key="3">
    <source>
        <dbReference type="ARBA" id="ARBA00022729"/>
    </source>
</evidence>
<feature type="disulfide bond" evidence="7">
    <location>
        <begin position="110"/>
        <end position="120"/>
    </location>
</feature>
<feature type="domain" description="SRCR" evidence="8">
    <location>
        <begin position="41"/>
        <end position="141"/>
    </location>
</feature>
<dbReference type="SUPFAM" id="SSF56487">
    <property type="entry name" value="SRCR-like"/>
    <property type="match status" value="1"/>
</dbReference>
<proteinExistence type="predicted"/>
<organism evidence="9 10">
    <name type="scientific">Ranitomeya imitator</name>
    <name type="common">mimic poison frog</name>
    <dbReference type="NCBI Taxonomy" id="111125"/>
    <lineage>
        <taxon>Eukaryota</taxon>
        <taxon>Metazoa</taxon>
        <taxon>Chordata</taxon>
        <taxon>Craniata</taxon>
        <taxon>Vertebrata</taxon>
        <taxon>Euteleostomi</taxon>
        <taxon>Amphibia</taxon>
        <taxon>Batrachia</taxon>
        <taxon>Anura</taxon>
        <taxon>Neobatrachia</taxon>
        <taxon>Hyloidea</taxon>
        <taxon>Dendrobatidae</taxon>
        <taxon>Dendrobatinae</taxon>
        <taxon>Ranitomeya</taxon>
    </lineage>
</organism>
<evidence type="ECO:0000256" key="5">
    <source>
        <dbReference type="ARBA" id="ARBA00023157"/>
    </source>
</evidence>
<evidence type="ECO:0000259" key="8">
    <source>
        <dbReference type="PROSITE" id="PS50287"/>
    </source>
</evidence>
<evidence type="ECO:0000256" key="6">
    <source>
        <dbReference type="ARBA" id="ARBA00023180"/>
    </source>
</evidence>
<comment type="caution">
    <text evidence="9">The sequence shown here is derived from an EMBL/GenBank/DDBJ whole genome shotgun (WGS) entry which is preliminary data.</text>
</comment>
<evidence type="ECO:0000256" key="2">
    <source>
        <dbReference type="ARBA" id="ARBA00022525"/>
    </source>
</evidence>
<dbReference type="InterPro" id="IPR001190">
    <property type="entry name" value="SRCR"/>
</dbReference>
<reference evidence="9" key="1">
    <citation type="submission" date="2023-07" db="EMBL/GenBank/DDBJ databases">
        <authorList>
            <person name="Stuckert A."/>
        </authorList>
    </citation>
    <scope>NUCLEOTIDE SEQUENCE</scope>
</reference>
<keyword evidence="4" id="KW-0677">Repeat</keyword>
<dbReference type="PRINTS" id="PR00258">
    <property type="entry name" value="SPERACTRCPTR"/>
</dbReference>
<dbReference type="Gene3D" id="3.10.250.10">
    <property type="entry name" value="SRCR-like domain"/>
    <property type="match status" value="1"/>
</dbReference>
<evidence type="ECO:0000256" key="1">
    <source>
        <dbReference type="ARBA" id="ARBA00004613"/>
    </source>
</evidence>
<dbReference type="InterPro" id="IPR036772">
    <property type="entry name" value="SRCR-like_dom_sf"/>
</dbReference>
<keyword evidence="5 7" id="KW-1015">Disulfide bond</keyword>
<protein>
    <recommendedName>
        <fullName evidence="8">SRCR domain-containing protein</fullName>
    </recommendedName>
</protein>
<evidence type="ECO:0000313" key="10">
    <source>
        <dbReference type="Proteomes" id="UP001176940"/>
    </source>
</evidence>
<comment type="subcellular location">
    <subcellularLocation>
        <location evidence="1">Secreted</location>
    </subcellularLocation>
</comment>
<dbReference type="PANTHER" id="PTHR48071">
    <property type="entry name" value="SRCR DOMAIN-CONTAINING PROTEIN"/>
    <property type="match status" value="1"/>
</dbReference>
<evidence type="ECO:0000256" key="4">
    <source>
        <dbReference type="ARBA" id="ARBA00022737"/>
    </source>
</evidence>
<feature type="disulfide bond" evidence="7">
    <location>
        <begin position="79"/>
        <end position="140"/>
    </location>
</feature>
<dbReference type="Pfam" id="PF00530">
    <property type="entry name" value="SRCR"/>
    <property type="match status" value="1"/>
</dbReference>
<gene>
    <name evidence="9" type="ORF">RIMI_LOCUS21119508</name>
</gene>
<evidence type="ECO:0000256" key="7">
    <source>
        <dbReference type="PROSITE-ProRule" id="PRU00196"/>
    </source>
</evidence>
<evidence type="ECO:0000313" key="9">
    <source>
        <dbReference type="EMBL" id="CAJ0966259.1"/>
    </source>
</evidence>
<dbReference type="EMBL" id="CAUEEQ010073229">
    <property type="protein sequence ID" value="CAJ0966259.1"/>
    <property type="molecule type" value="Genomic_DNA"/>
</dbReference>
<dbReference type="PROSITE" id="PS50287">
    <property type="entry name" value="SRCR_2"/>
    <property type="match status" value="1"/>
</dbReference>
<dbReference type="PANTHER" id="PTHR48071:SF15">
    <property type="entry name" value="SRCR DOMAIN-CONTAINING PROTEIN"/>
    <property type="match status" value="1"/>
</dbReference>
<accession>A0ABN9MI17</accession>
<dbReference type="SMART" id="SM00202">
    <property type="entry name" value="SR"/>
    <property type="match status" value="1"/>
</dbReference>